<gene>
    <name evidence="1" type="ORF">RUMCAL_03472</name>
</gene>
<dbReference type="Proteomes" id="UP000016662">
    <property type="component" value="Unassembled WGS sequence"/>
</dbReference>
<keyword evidence="2" id="KW-1185">Reference proteome</keyword>
<name>U2LHX6_9FIRM</name>
<evidence type="ECO:0000313" key="1">
    <source>
        <dbReference type="EMBL" id="ERJ86703.1"/>
    </source>
</evidence>
<protein>
    <submittedName>
        <fullName evidence="1">Uncharacterized protein</fullName>
    </submittedName>
</protein>
<evidence type="ECO:0000313" key="2">
    <source>
        <dbReference type="Proteomes" id="UP000016662"/>
    </source>
</evidence>
<reference evidence="1 2" key="1">
    <citation type="submission" date="2013-07" db="EMBL/GenBank/DDBJ databases">
        <authorList>
            <person name="Weinstock G."/>
            <person name="Sodergren E."/>
            <person name="Wylie T."/>
            <person name="Fulton L."/>
            <person name="Fulton R."/>
            <person name="Fronick C."/>
            <person name="O'Laughlin M."/>
            <person name="Godfrey J."/>
            <person name="Miner T."/>
            <person name="Herter B."/>
            <person name="Appelbaum E."/>
            <person name="Cordes M."/>
            <person name="Lek S."/>
            <person name="Wollam A."/>
            <person name="Pepin K.H."/>
            <person name="Palsikar V.B."/>
            <person name="Mitreva M."/>
            <person name="Wilson R.K."/>
        </authorList>
    </citation>
    <scope>NUCLEOTIDE SEQUENCE [LARGE SCALE GENOMIC DNA]</scope>
    <source>
        <strain evidence="1 2">ATCC 27760</strain>
    </source>
</reference>
<comment type="caution">
    <text evidence="1">The sequence shown here is derived from an EMBL/GenBank/DDBJ whole genome shotgun (WGS) entry which is preliminary data.</text>
</comment>
<dbReference type="AlphaFoldDB" id="U2LHX6"/>
<accession>U2LHX6</accession>
<dbReference type="EMBL" id="AWVF01000471">
    <property type="protein sequence ID" value="ERJ86703.1"/>
    <property type="molecule type" value="Genomic_DNA"/>
</dbReference>
<organism evidence="1 2">
    <name type="scientific">Ruminococcus callidus ATCC 27760</name>
    <dbReference type="NCBI Taxonomy" id="411473"/>
    <lineage>
        <taxon>Bacteria</taxon>
        <taxon>Bacillati</taxon>
        <taxon>Bacillota</taxon>
        <taxon>Clostridia</taxon>
        <taxon>Eubacteriales</taxon>
        <taxon>Oscillospiraceae</taxon>
        <taxon>Ruminococcus</taxon>
    </lineage>
</organism>
<proteinExistence type="predicted"/>
<sequence length="51" mass="5941">MCNLHRTVLCRLKQCSPYPPYSITFCASCQEIFPIHPLPFPRNQQDAQISF</sequence>
<dbReference type="HOGENOM" id="CLU_3103467_0_0_9"/>